<gene>
    <name evidence="2" type="ORF">N7450_011494</name>
</gene>
<dbReference type="InterPro" id="IPR008928">
    <property type="entry name" value="6-hairpin_glycosidase_sf"/>
</dbReference>
<evidence type="ECO:0000313" key="3">
    <source>
        <dbReference type="Proteomes" id="UP001216150"/>
    </source>
</evidence>
<dbReference type="Proteomes" id="UP001216150">
    <property type="component" value="Unassembled WGS sequence"/>
</dbReference>
<organism evidence="2 3">
    <name type="scientific">Penicillium hetheringtonii</name>
    <dbReference type="NCBI Taxonomy" id="911720"/>
    <lineage>
        <taxon>Eukaryota</taxon>
        <taxon>Fungi</taxon>
        <taxon>Dikarya</taxon>
        <taxon>Ascomycota</taxon>
        <taxon>Pezizomycotina</taxon>
        <taxon>Eurotiomycetes</taxon>
        <taxon>Eurotiomycetidae</taxon>
        <taxon>Eurotiales</taxon>
        <taxon>Aspergillaceae</taxon>
        <taxon>Penicillium</taxon>
    </lineage>
</organism>
<dbReference type="InterPro" id="IPR035398">
    <property type="entry name" value="Bac_rhamnosid_C"/>
</dbReference>
<dbReference type="AlphaFoldDB" id="A0AAD6DAA8"/>
<evidence type="ECO:0000313" key="2">
    <source>
        <dbReference type="EMBL" id="KAJ5569008.1"/>
    </source>
</evidence>
<comment type="caution">
    <text evidence="2">The sequence shown here is derived from an EMBL/GenBank/DDBJ whole genome shotgun (WGS) entry which is preliminary data.</text>
</comment>
<dbReference type="EMBL" id="JAQJAC010000010">
    <property type="protein sequence ID" value="KAJ5569008.1"/>
    <property type="molecule type" value="Genomic_DNA"/>
</dbReference>
<dbReference type="GO" id="GO:0005975">
    <property type="term" value="P:carbohydrate metabolic process"/>
    <property type="evidence" value="ECO:0007669"/>
    <property type="project" value="InterPro"/>
</dbReference>
<protein>
    <submittedName>
        <fullName evidence="2">Bacterial alpha-L-rhamnosidase domain protein</fullName>
    </submittedName>
</protein>
<feature type="domain" description="Alpha-L-rhamnosidase C-terminal" evidence="1">
    <location>
        <begin position="641"/>
        <end position="711"/>
    </location>
</feature>
<dbReference type="SUPFAM" id="SSF48208">
    <property type="entry name" value="Six-hairpin glycosidases"/>
    <property type="match status" value="1"/>
</dbReference>
<reference evidence="2 3" key="1">
    <citation type="journal article" date="2023" name="IMA Fungus">
        <title>Comparative genomic study of the Penicillium genus elucidates a diverse pangenome and 15 lateral gene transfer events.</title>
        <authorList>
            <person name="Petersen C."/>
            <person name="Sorensen T."/>
            <person name="Nielsen M.R."/>
            <person name="Sondergaard T.E."/>
            <person name="Sorensen J.L."/>
            <person name="Fitzpatrick D.A."/>
            <person name="Frisvad J.C."/>
            <person name="Nielsen K.L."/>
        </authorList>
    </citation>
    <scope>NUCLEOTIDE SEQUENCE [LARGE SCALE GENOMIC DNA]</scope>
    <source>
        <strain evidence="2 3">IBT 29057</strain>
    </source>
</reference>
<sequence length="745" mass="80374">MTYSETLSLLDSYMGDGPLTLAAAMDTYRVNRYNITELGPYKNKLIQGGLRYQKLNLSTAGELQLSHIGLVPTTETTPISKLPGSFKCSDPELTRIWRVGARTVQLSELDAQSLPDFWEITEDGAFVDSLAPQPWAGSDFASYLMDYTLAFSARPTVGGFGFTVLSDTLGSGIYIFIDAVNLSISAHVGSTERDSAALASVKLNSTISLGNWHRIITKVNMTDISVSIDGSQVLQFTQTSSFLGSFGLGASFGQAVYYTNVSLTTNGQEIYSSSLTDKPALKDFLLGTNPLPVSVDGSRRDRIAYGGDLEMAAASSFASTNGRNFISGTIELLGSFQLLPGFFSPTVKVQQAPRTQDIQANVTGLIGYSYYLVTSIADYYNMTAEPGFAARWAPRILRLPDWADSQTIPVQKNTSDSSKLLNISSATIGGGWNYYDPAQSGMVMSFNAIYAFALQQCLPLLSAAGITNVTIYENRFHDLRQAINTHFWNDRLGAYGLSLSNMDIISQEANSLAILANIPGPGDHRSATNVLSAMGRQLSPAGGRPLAFSNASVSEGFAQKVSPYISGYHLRAALHASDAATAKHLLKSIWGPMANPTATNYTGCFWETLLPDGKPGLGNPTSLCHAWSSGPTASLSQYVLGIRPLEAGFRTWLVAPQTLGLSWAEGRHPTPQGAVEVKWAYDDKGRLTMQVSGPVGTRGKVRIPLRPGNATAERLQYKVSGNASSITEDMAFEVEMGSNFVFQQL</sequence>
<dbReference type="Gene3D" id="2.60.120.560">
    <property type="entry name" value="Exo-inulinase, domain 1"/>
    <property type="match status" value="1"/>
</dbReference>
<dbReference type="Pfam" id="PF17390">
    <property type="entry name" value="Bac_rhamnosid_C"/>
    <property type="match status" value="1"/>
</dbReference>
<proteinExistence type="predicted"/>
<keyword evidence="3" id="KW-1185">Reference proteome</keyword>
<dbReference type="PANTHER" id="PTHR34987:SF4">
    <property type="entry name" value="ALPHA-L-RHAMNOSIDASE C-TERMINAL DOMAIN-CONTAINING PROTEIN"/>
    <property type="match status" value="1"/>
</dbReference>
<evidence type="ECO:0000259" key="1">
    <source>
        <dbReference type="Pfam" id="PF17390"/>
    </source>
</evidence>
<dbReference type="Gene3D" id="1.50.10.10">
    <property type="match status" value="1"/>
</dbReference>
<accession>A0AAD6DAA8</accession>
<name>A0AAD6DAA8_9EURO</name>
<dbReference type="Gene3D" id="2.60.420.10">
    <property type="entry name" value="Maltose phosphorylase, domain 3"/>
    <property type="match status" value="1"/>
</dbReference>
<dbReference type="PANTHER" id="PTHR34987">
    <property type="entry name" value="C, PUTATIVE (AFU_ORTHOLOGUE AFUA_3G02880)-RELATED"/>
    <property type="match status" value="1"/>
</dbReference>
<dbReference type="InterPro" id="IPR012341">
    <property type="entry name" value="6hp_glycosidase-like_sf"/>
</dbReference>
<dbReference type="GO" id="GO:0003824">
    <property type="term" value="F:catalytic activity"/>
    <property type="evidence" value="ECO:0007669"/>
    <property type="project" value="UniProtKB-ARBA"/>
</dbReference>